<protein>
    <submittedName>
        <fullName evidence="1">Uncharacterized protein</fullName>
    </submittedName>
</protein>
<reference evidence="1 2" key="1">
    <citation type="submission" date="2019-04" db="EMBL/GenBank/DDBJ databases">
        <title>Friends and foes A comparative genomics studyof 23 Aspergillus species from section Flavi.</title>
        <authorList>
            <consortium name="DOE Joint Genome Institute"/>
            <person name="Kjaerbolling I."/>
            <person name="Vesth T."/>
            <person name="Frisvad J.C."/>
            <person name="Nybo J.L."/>
            <person name="Theobald S."/>
            <person name="Kildgaard S."/>
            <person name="Isbrandt T."/>
            <person name="Kuo A."/>
            <person name="Sato A."/>
            <person name="Lyhne E.K."/>
            <person name="Kogle M.E."/>
            <person name="Wiebenga A."/>
            <person name="Kun R.S."/>
            <person name="Lubbers R.J."/>
            <person name="Makela M.R."/>
            <person name="Barry K."/>
            <person name="Chovatia M."/>
            <person name="Clum A."/>
            <person name="Daum C."/>
            <person name="Haridas S."/>
            <person name="He G."/>
            <person name="LaButti K."/>
            <person name="Lipzen A."/>
            <person name="Mondo S."/>
            <person name="Riley R."/>
            <person name="Salamov A."/>
            <person name="Simmons B.A."/>
            <person name="Magnuson J.K."/>
            <person name="Henrissat B."/>
            <person name="Mortensen U.H."/>
            <person name="Larsen T.O."/>
            <person name="Devries R.P."/>
            <person name="Grigoriev I.V."/>
            <person name="Machida M."/>
            <person name="Baker S.E."/>
            <person name="Andersen M.R."/>
        </authorList>
    </citation>
    <scope>NUCLEOTIDE SEQUENCE [LARGE SCALE GENOMIC DNA]</scope>
    <source>
        <strain evidence="1 2">IBT 29228</strain>
    </source>
</reference>
<dbReference type="InterPro" id="IPR038213">
    <property type="entry name" value="IFI6/IFI27-like_sf"/>
</dbReference>
<accession>A0A5N7B2S1</accession>
<keyword evidence="2" id="KW-1185">Reference proteome</keyword>
<evidence type="ECO:0000313" key="1">
    <source>
        <dbReference type="EMBL" id="KAE8376392.1"/>
    </source>
</evidence>
<dbReference type="AlphaFoldDB" id="A0A5N7B2S1"/>
<name>A0A5N7B2S1_9EURO</name>
<dbReference type="Gene3D" id="6.10.110.10">
    <property type="match status" value="1"/>
</dbReference>
<organism evidence="1 2">
    <name type="scientific">Aspergillus bertholletiae</name>
    <dbReference type="NCBI Taxonomy" id="1226010"/>
    <lineage>
        <taxon>Eukaryota</taxon>
        <taxon>Fungi</taxon>
        <taxon>Dikarya</taxon>
        <taxon>Ascomycota</taxon>
        <taxon>Pezizomycotina</taxon>
        <taxon>Eurotiomycetes</taxon>
        <taxon>Eurotiomycetidae</taxon>
        <taxon>Eurotiales</taxon>
        <taxon>Aspergillaceae</taxon>
        <taxon>Aspergillus</taxon>
        <taxon>Aspergillus subgen. Circumdati</taxon>
    </lineage>
</organism>
<sequence length="151" mass="16109">MERLQQTIAHLNPSTIPIEPILNTSQALYNYTKDQAAQVDWSNLPNQTAQYVSENPKSVVWGAVQIGTFFCPGMVTGPLMHIAGFTITGPAAGSVAAWAQSYIAPIAGQGVFAHIQSAAMNGYGRAAVEGVTRGMVLAPRAAAGVWRYFWG</sequence>
<evidence type="ECO:0000313" key="2">
    <source>
        <dbReference type="Proteomes" id="UP000326198"/>
    </source>
</evidence>
<proteinExistence type="predicted"/>
<dbReference type="OrthoDB" id="440424at2759"/>
<dbReference type="EMBL" id="ML736241">
    <property type="protein sequence ID" value="KAE8376392.1"/>
    <property type="molecule type" value="Genomic_DNA"/>
</dbReference>
<dbReference type="Proteomes" id="UP000326198">
    <property type="component" value="Unassembled WGS sequence"/>
</dbReference>
<gene>
    <name evidence="1" type="ORF">BDV26DRAFT_282678</name>
</gene>